<evidence type="ECO:0000313" key="16">
    <source>
        <dbReference type="Proteomes" id="UP000033558"/>
    </source>
</evidence>
<dbReference type="EC" id="2.7.10.2" evidence="3"/>
<comment type="similarity">
    <text evidence="2">Belongs to the CpsD/CapB family.</text>
</comment>
<accession>A0A0F4LRK2</accession>
<evidence type="ECO:0000256" key="10">
    <source>
        <dbReference type="ARBA" id="ARBA00023137"/>
    </source>
</evidence>
<dbReference type="InterPro" id="IPR005702">
    <property type="entry name" value="Wzc-like_C"/>
</dbReference>
<evidence type="ECO:0000256" key="8">
    <source>
        <dbReference type="ARBA" id="ARBA00022840"/>
    </source>
</evidence>
<evidence type="ECO:0000256" key="13">
    <source>
        <dbReference type="ARBA" id="ARBA00051245"/>
    </source>
</evidence>
<evidence type="ECO:0000313" key="15">
    <source>
        <dbReference type="EMBL" id="KJY60948.1"/>
    </source>
</evidence>
<dbReference type="PATRIC" id="fig|1218492.5.peg.1280"/>
<dbReference type="UniPathway" id="UPA00934"/>
<keyword evidence="6" id="KW-0547">Nucleotide-binding</keyword>
<dbReference type="InterPro" id="IPR027417">
    <property type="entry name" value="P-loop_NTPase"/>
</dbReference>
<evidence type="ECO:0000259" key="14">
    <source>
        <dbReference type="Pfam" id="PF13614"/>
    </source>
</evidence>
<sequence>MFKKKSKTQLASQKTAAVSLISLLNSRSTIAEQYRTIRTNIQFAASSDHPVKSIVITSSGPSEGKSLTAANLAIVFAKSGKKTLLLDGDMRKPTVWKTFRLSNQKGLSTLLVSPDDIADSIQKTTIDNLSVLTSGPQPPNPSELLGSTREEVIMDQLTRLFDVIIVDMPPVVTVTDAQIVASKADGTILVAREGVSEKAALLKAKQLLEIAHARILGVVYNGVDSANDAGYYYYSDK</sequence>
<keyword evidence="9" id="KW-0972">Capsule biogenesis/degradation</keyword>
<dbReference type="PANTHER" id="PTHR32309:SF13">
    <property type="entry name" value="FERRIC ENTEROBACTIN TRANSPORT PROTEIN FEPE"/>
    <property type="match status" value="1"/>
</dbReference>
<evidence type="ECO:0000256" key="6">
    <source>
        <dbReference type="ARBA" id="ARBA00022741"/>
    </source>
</evidence>
<evidence type="ECO:0000256" key="9">
    <source>
        <dbReference type="ARBA" id="ARBA00022903"/>
    </source>
</evidence>
<organism evidence="15 16">
    <name type="scientific">Bombilactobacillus mellifer</name>
    <dbReference type="NCBI Taxonomy" id="1218492"/>
    <lineage>
        <taxon>Bacteria</taxon>
        <taxon>Bacillati</taxon>
        <taxon>Bacillota</taxon>
        <taxon>Bacilli</taxon>
        <taxon>Lactobacillales</taxon>
        <taxon>Lactobacillaceae</taxon>
        <taxon>Bombilactobacillus</taxon>
    </lineage>
</organism>
<dbReference type="RefSeq" id="WP_046316946.1">
    <property type="nucleotide sequence ID" value="NZ_JAMBJK010000012.1"/>
</dbReference>
<keyword evidence="7" id="KW-0418">Kinase</keyword>
<comment type="caution">
    <text evidence="15">The sequence shown here is derived from an EMBL/GenBank/DDBJ whole genome shotgun (WGS) entry which is preliminary data.</text>
</comment>
<dbReference type="GO" id="GO:0005886">
    <property type="term" value="C:plasma membrane"/>
    <property type="evidence" value="ECO:0007669"/>
    <property type="project" value="UniProtKB-ARBA"/>
</dbReference>
<gene>
    <name evidence="15" type="ORF">JG30_11360</name>
</gene>
<evidence type="ECO:0000256" key="12">
    <source>
        <dbReference type="ARBA" id="ARBA00024964"/>
    </source>
</evidence>
<dbReference type="InterPro" id="IPR050445">
    <property type="entry name" value="Bact_polysacc_biosynth/exp"/>
</dbReference>
<dbReference type="Pfam" id="PF13614">
    <property type="entry name" value="AAA_31"/>
    <property type="match status" value="1"/>
</dbReference>
<keyword evidence="5" id="KW-0808">Transferase</keyword>
<dbReference type="Gene3D" id="3.40.50.300">
    <property type="entry name" value="P-loop containing nucleotide triphosphate hydrolases"/>
    <property type="match status" value="1"/>
</dbReference>
<dbReference type="GO" id="GO:0042802">
    <property type="term" value="F:identical protein binding"/>
    <property type="evidence" value="ECO:0007669"/>
    <property type="project" value="UniProtKB-ARBA"/>
</dbReference>
<comment type="function">
    <text evidence="12">Involved in the regulation of capsular polysaccharide biosynthesis. Autophosphorylation of CpsD attenuates its activity and reduces the level of encapsulation. May be part of a complex that directs the coordinated polymerization and export to the cell surface of the capsular polysaccharide.</text>
</comment>
<dbReference type="EMBL" id="JXJQ01000009">
    <property type="protein sequence ID" value="KJY60948.1"/>
    <property type="molecule type" value="Genomic_DNA"/>
</dbReference>
<name>A0A0F4LRK2_9LACO</name>
<dbReference type="SUPFAM" id="SSF52540">
    <property type="entry name" value="P-loop containing nucleoside triphosphate hydrolases"/>
    <property type="match status" value="1"/>
</dbReference>
<dbReference type="Proteomes" id="UP000033558">
    <property type="component" value="Unassembled WGS sequence"/>
</dbReference>
<evidence type="ECO:0000256" key="2">
    <source>
        <dbReference type="ARBA" id="ARBA00007316"/>
    </source>
</evidence>
<dbReference type="GO" id="GO:0005524">
    <property type="term" value="F:ATP binding"/>
    <property type="evidence" value="ECO:0007669"/>
    <property type="project" value="UniProtKB-KW"/>
</dbReference>
<dbReference type="HOGENOM" id="CLU_052027_2_1_9"/>
<dbReference type="GO" id="GO:0004715">
    <property type="term" value="F:non-membrane spanning protein tyrosine kinase activity"/>
    <property type="evidence" value="ECO:0007669"/>
    <property type="project" value="UniProtKB-EC"/>
</dbReference>
<dbReference type="STRING" id="1218492.JG30_11360"/>
<dbReference type="GO" id="GO:0045227">
    <property type="term" value="P:capsule polysaccharide biosynthetic process"/>
    <property type="evidence" value="ECO:0007669"/>
    <property type="project" value="UniProtKB-UniPathway"/>
</dbReference>
<dbReference type="FunFam" id="3.40.50.300:FF:000527">
    <property type="entry name" value="Tyrosine-protein kinase etk"/>
    <property type="match status" value="1"/>
</dbReference>
<evidence type="ECO:0000256" key="5">
    <source>
        <dbReference type="ARBA" id="ARBA00022679"/>
    </source>
</evidence>
<evidence type="ECO:0000256" key="11">
    <source>
        <dbReference type="ARBA" id="ARBA00023169"/>
    </source>
</evidence>
<proteinExistence type="inferred from homology"/>
<comment type="catalytic activity">
    <reaction evidence="13">
        <text>L-tyrosyl-[protein] + ATP = O-phospho-L-tyrosyl-[protein] + ADP + H(+)</text>
        <dbReference type="Rhea" id="RHEA:10596"/>
        <dbReference type="Rhea" id="RHEA-COMP:10136"/>
        <dbReference type="Rhea" id="RHEA-COMP:20101"/>
        <dbReference type="ChEBI" id="CHEBI:15378"/>
        <dbReference type="ChEBI" id="CHEBI:30616"/>
        <dbReference type="ChEBI" id="CHEBI:46858"/>
        <dbReference type="ChEBI" id="CHEBI:61978"/>
        <dbReference type="ChEBI" id="CHEBI:456216"/>
        <dbReference type="EC" id="2.7.10.2"/>
    </reaction>
</comment>
<keyword evidence="10" id="KW-0829">Tyrosine-protein kinase</keyword>
<feature type="domain" description="AAA" evidence="14">
    <location>
        <begin position="55"/>
        <end position="185"/>
    </location>
</feature>
<evidence type="ECO:0000256" key="4">
    <source>
        <dbReference type="ARBA" id="ARBA00019200"/>
    </source>
</evidence>
<dbReference type="InterPro" id="IPR025669">
    <property type="entry name" value="AAA_dom"/>
</dbReference>
<dbReference type="CDD" id="cd05387">
    <property type="entry name" value="BY-kinase"/>
    <property type="match status" value="1"/>
</dbReference>
<keyword evidence="11" id="KW-0270">Exopolysaccharide synthesis</keyword>
<protein>
    <recommendedName>
        <fullName evidence="4">Tyrosine-protein kinase CpsD</fullName>
        <ecNumber evidence="3">2.7.10.2</ecNumber>
    </recommendedName>
</protein>
<comment type="pathway">
    <text evidence="1">Capsule biogenesis; capsule polysaccharide biosynthesis.</text>
</comment>
<evidence type="ECO:0000256" key="1">
    <source>
        <dbReference type="ARBA" id="ARBA00005132"/>
    </source>
</evidence>
<keyword evidence="16" id="KW-1185">Reference proteome</keyword>
<evidence type="ECO:0000256" key="7">
    <source>
        <dbReference type="ARBA" id="ARBA00022777"/>
    </source>
</evidence>
<dbReference type="PANTHER" id="PTHR32309">
    <property type="entry name" value="TYROSINE-PROTEIN KINASE"/>
    <property type="match status" value="1"/>
</dbReference>
<keyword evidence="8" id="KW-0067">ATP-binding</keyword>
<reference evidence="15 16" key="1">
    <citation type="submission" date="2015-01" db="EMBL/GenBank/DDBJ databases">
        <title>Comparative genomics of the lactic acid bacteria isolated from the honey bee gut.</title>
        <authorList>
            <person name="Ellegaard K.M."/>
            <person name="Tamarit D."/>
            <person name="Javelind E."/>
            <person name="Olofsson T."/>
            <person name="Andersson S.G."/>
            <person name="Vasquez A."/>
        </authorList>
    </citation>
    <scope>NUCLEOTIDE SEQUENCE [LARGE SCALE GENOMIC DNA]</scope>
    <source>
        <strain evidence="15 16">Bin4</strain>
    </source>
</reference>
<dbReference type="OrthoDB" id="9794577at2"/>
<evidence type="ECO:0000256" key="3">
    <source>
        <dbReference type="ARBA" id="ARBA00011903"/>
    </source>
</evidence>
<dbReference type="NCBIfam" id="TIGR01007">
    <property type="entry name" value="eps_fam"/>
    <property type="match status" value="1"/>
</dbReference>
<dbReference type="AlphaFoldDB" id="A0A0F4LRK2"/>